<name>A0AAD9SP56_PHOAM</name>
<feature type="compositionally biased region" description="Basic and acidic residues" evidence="6">
    <location>
        <begin position="328"/>
        <end position="347"/>
    </location>
</feature>
<feature type="transmembrane region" description="Helical" evidence="7">
    <location>
        <begin position="62"/>
        <end position="82"/>
    </location>
</feature>
<comment type="subcellular location">
    <subcellularLocation>
        <location evidence="1">Membrane</location>
        <topology evidence="1">Multi-pass membrane protein</topology>
    </subcellularLocation>
</comment>
<evidence type="ECO:0000256" key="4">
    <source>
        <dbReference type="ARBA" id="ARBA00023136"/>
    </source>
</evidence>
<dbReference type="AlphaFoldDB" id="A0AAD9SP56"/>
<dbReference type="Proteomes" id="UP001265746">
    <property type="component" value="Unassembled WGS sequence"/>
</dbReference>
<organism evidence="9 10">
    <name type="scientific">Phomopsis amygdali</name>
    <name type="common">Fusicoccum amygdali</name>
    <dbReference type="NCBI Taxonomy" id="1214568"/>
    <lineage>
        <taxon>Eukaryota</taxon>
        <taxon>Fungi</taxon>
        <taxon>Dikarya</taxon>
        <taxon>Ascomycota</taxon>
        <taxon>Pezizomycotina</taxon>
        <taxon>Sordariomycetes</taxon>
        <taxon>Sordariomycetidae</taxon>
        <taxon>Diaporthales</taxon>
        <taxon>Diaporthaceae</taxon>
        <taxon>Diaporthe</taxon>
    </lineage>
</organism>
<reference evidence="9" key="1">
    <citation type="submission" date="2023-06" db="EMBL/GenBank/DDBJ databases">
        <authorList>
            <person name="Noh H."/>
        </authorList>
    </citation>
    <scope>NUCLEOTIDE SEQUENCE</scope>
    <source>
        <strain evidence="9">DUCC20226</strain>
    </source>
</reference>
<evidence type="ECO:0000256" key="5">
    <source>
        <dbReference type="ARBA" id="ARBA00038359"/>
    </source>
</evidence>
<dbReference type="InterPro" id="IPR049326">
    <property type="entry name" value="Rhodopsin_dom_fungi"/>
</dbReference>
<evidence type="ECO:0000256" key="3">
    <source>
        <dbReference type="ARBA" id="ARBA00022989"/>
    </source>
</evidence>
<gene>
    <name evidence="9" type="ORF">N8I77_000296</name>
</gene>
<evidence type="ECO:0000256" key="6">
    <source>
        <dbReference type="SAM" id="MobiDB-lite"/>
    </source>
</evidence>
<feature type="transmembrane region" description="Helical" evidence="7">
    <location>
        <begin position="102"/>
        <end position="121"/>
    </location>
</feature>
<keyword evidence="4 7" id="KW-0472">Membrane</keyword>
<evidence type="ECO:0000256" key="2">
    <source>
        <dbReference type="ARBA" id="ARBA00022692"/>
    </source>
</evidence>
<feature type="transmembrane region" description="Helical" evidence="7">
    <location>
        <begin position="263"/>
        <end position="284"/>
    </location>
</feature>
<sequence length="363" mass="40837">MAGPVDLPFLQPRWEDISQIPTTQFQQAMLVVIYLVAAVAYITYGLRMYSRISSKQTGLEDWLMTAATILSLAFMPVTYFYFKYTYAGFPASDLPKTFDPMPALFWTWVVGLLYNPILALVKSSALIFMLRIAGHKTGIRWAIYVINTINVCLMIATFLVVIFQTIPIAAYWDKTLPVQRSIDAAAFGMSTFIMTIVTDVLVLAIPVWAFIGIKVNLGTKIGVIMIFMTGGLVTIIGIIRVVAFSKFFWSPAYDFANTWGPSYSAIEINLAITAACIPALRPLLRTWFPRLFRTSHSKQSGPYQKQRYYAEGRSDNDRSIKMQSMGHTRADVRSGRDTPTDSREEIFKSSGIMKTTNVSQLPR</sequence>
<feature type="region of interest" description="Disordered" evidence="6">
    <location>
        <begin position="319"/>
        <end position="363"/>
    </location>
</feature>
<evidence type="ECO:0000256" key="1">
    <source>
        <dbReference type="ARBA" id="ARBA00004141"/>
    </source>
</evidence>
<feature type="transmembrane region" description="Helical" evidence="7">
    <location>
        <begin position="223"/>
        <end position="243"/>
    </location>
</feature>
<keyword evidence="2 7" id="KW-0812">Transmembrane</keyword>
<dbReference type="Pfam" id="PF20684">
    <property type="entry name" value="Fung_rhodopsin"/>
    <property type="match status" value="1"/>
</dbReference>
<comment type="similarity">
    <text evidence="5">Belongs to the SAT4 family.</text>
</comment>
<keyword evidence="10" id="KW-1185">Reference proteome</keyword>
<evidence type="ECO:0000259" key="8">
    <source>
        <dbReference type="Pfam" id="PF20684"/>
    </source>
</evidence>
<dbReference type="PANTHER" id="PTHR33048">
    <property type="entry name" value="PTH11-LIKE INTEGRAL MEMBRANE PROTEIN (AFU_ORTHOLOGUE AFUA_5G11245)"/>
    <property type="match status" value="1"/>
</dbReference>
<feature type="compositionally biased region" description="Polar residues" evidence="6">
    <location>
        <begin position="352"/>
        <end position="363"/>
    </location>
</feature>
<comment type="caution">
    <text evidence="9">The sequence shown here is derived from an EMBL/GenBank/DDBJ whole genome shotgun (WGS) entry which is preliminary data.</text>
</comment>
<dbReference type="PANTHER" id="PTHR33048:SF55">
    <property type="entry name" value="INTEGRAL MEMBRANE PROTEIN"/>
    <property type="match status" value="1"/>
</dbReference>
<feature type="domain" description="Rhodopsin" evidence="8">
    <location>
        <begin position="46"/>
        <end position="285"/>
    </location>
</feature>
<feature type="transmembrane region" description="Helical" evidence="7">
    <location>
        <begin position="28"/>
        <end position="50"/>
    </location>
</feature>
<protein>
    <recommendedName>
        <fullName evidence="8">Rhodopsin domain-containing protein</fullName>
    </recommendedName>
</protein>
<feature type="transmembrane region" description="Helical" evidence="7">
    <location>
        <begin position="184"/>
        <end position="211"/>
    </location>
</feature>
<dbReference type="InterPro" id="IPR052337">
    <property type="entry name" value="SAT4-like"/>
</dbReference>
<evidence type="ECO:0000256" key="7">
    <source>
        <dbReference type="SAM" id="Phobius"/>
    </source>
</evidence>
<dbReference type="GO" id="GO:0016020">
    <property type="term" value="C:membrane"/>
    <property type="evidence" value="ECO:0007669"/>
    <property type="project" value="UniProtKB-SubCell"/>
</dbReference>
<evidence type="ECO:0000313" key="10">
    <source>
        <dbReference type="Proteomes" id="UP001265746"/>
    </source>
</evidence>
<feature type="transmembrane region" description="Helical" evidence="7">
    <location>
        <begin position="141"/>
        <end position="172"/>
    </location>
</feature>
<dbReference type="EMBL" id="JAUJFL010000001">
    <property type="protein sequence ID" value="KAK2613378.1"/>
    <property type="molecule type" value="Genomic_DNA"/>
</dbReference>
<proteinExistence type="inferred from homology"/>
<evidence type="ECO:0000313" key="9">
    <source>
        <dbReference type="EMBL" id="KAK2613378.1"/>
    </source>
</evidence>
<accession>A0AAD9SP56</accession>
<keyword evidence="3 7" id="KW-1133">Transmembrane helix</keyword>